<reference evidence="1" key="1">
    <citation type="submission" date="2019-11" db="EMBL/GenBank/DDBJ databases">
        <title>Nori genome reveals adaptations in red seaweeds to the harsh intertidal environment.</title>
        <authorList>
            <person name="Wang D."/>
            <person name="Mao Y."/>
        </authorList>
    </citation>
    <scope>NUCLEOTIDE SEQUENCE</scope>
    <source>
        <tissue evidence="1">Gametophyte</tissue>
    </source>
</reference>
<gene>
    <name evidence="1" type="ORF">I4F81_009739</name>
</gene>
<keyword evidence="2" id="KW-1185">Reference proteome</keyword>
<name>A0ACC3CAP0_PYRYE</name>
<dbReference type="EMBL" id="CM020620">
    <property type="protein sequence ID" value="KAK1867232.1"/>
    <property type="molecule type" value="Genomic_DNA"/>
</dbReference>
<organism evidence="1 2">
    <name type="scientific">Pyropia yezoensis</name>
    <name type="common">Susabi-nori</name>
    <name type="synonym">Porphyra yezoensis</name>
    <dbReference type="NCBI Taxonomy" id="2788"/>
    <lineage>
        <taxon>Eukaryota</taxon>
        <taxon>Rhodophyta</taxon>
        <taxon>Bangiophyceae</taxon>
        <taxon>Bangiales</taxon>
        <taxon>Bangiaceae</taxon>
        <taxon>Pyropia</taxon>
    </lineage>
</organism>
<accession>A0ACC3CAP0</accession>
<sequence>MPSRRLHQAYRTMTSVAAEMDLTPRGIPVSEWVSVFLIGWVVPSAIHVFIRPYARPIDLKDSAYTKPLLPDLVPSFPVLIASYAIPLTTVWGVEMFLLHRRSRVQHKPVLPLAELVLALFEANGLTVLITDILKSAAGRPRPHFAAVCGSYLASPPAAAFTCSGVPQAVDEARRSFPSGHSSLSMSAAVFTACYLAVVLRHCSGGGGAGGGRWRVWMGLIVAAPLLLAAAVAVSRTVDYHHHWSDIVAGATLGGGLSMALWAARFTDRTPGREGEAALPRAGGLDSTSDVVNGAEGGAGDIEYTSIAESRV</sequence>
<comment type="caution">
    <text evidence="1">The sequence shown here is derived from an EMBL/GenBank/DDBJ whole genome shotgun (WGS) entry which is preliminary data.</text>
</comment>
<dbReference type="Proteomes" id="UP000798662">
    <property type="component" value="Chromosome 3"/>
</dbReference>
<proteinExistence type="predicted"/>
<evidence type="ECO:0000313" key="2">
    <source>
        <dbReference type="Proteomes" id="UP000798662"/>
    </source>
</evidence>
<evidence type="ECO:0000313" key="1">
    <source>
        <dbReference type="EMBL" id="KAK1867232.1"/>
    </source>
</evidence>
<protein>
    <submittedName>
        <fullName evidence="1">Uncharacterized protein</fullName>
    </submittedName>
</protein>